<reference evidence="5" key="1">
    <citation type="journal article" date="2020" name="ISME J.">
        <title>Comparative genomics reveals insights into cyanobacterial evolution and habitat adaptation.</title>
        <authorList>
            <person name="Chen M.Y."/>
            <person name="Teng W.K."/>
            <person name="Zhao L."/>
            <person name="Hu C.X."/>
            <person name="Zhou Y.K."/>
            <person name="Han B.P."/>
            <person name="Song L.R."/>
            <person name="Shu W.S."/>
        </authorList>
    </citation>
    <scope>NUCLEOTIDE SEQUENCE [LARGE SCALE GENOMIC DNA]</scope>
    <source>
        <strain evidence="5">FACHB-251</strain>
    </source>
</reference>
<dbReference type="InterPro" id="IPR019734">
    <property type="entry name" value="TPR_rpt"/>
</dbReference>
<dbReference type="Gene3D" id="1.25.40.10">
    <property type="entry name" value="Tetratricopeptide repeat domain"/>
    <property type="match status" value="3"/>
</dbReference>
<accession>A0A926WCU8</accession>
<sequence length="327" mass="38415">MGNFHEALKDCNESLQINCHNTKTLIARGIVYSALGAIEDAINNYNRALKINPNSYHAYFNRAVAYSMIGDENKAISDYSRALQINIYKADAYYNRGNSRYALGDKHGGIADYDIALEINPNQADAYYNRGEIRYELGDKFNAIEDFKKAAEIYKHKCQEIDYQDAIEKIKSFYESERREEDRENKNAINFHQNYVSYSFDVLVQHQDMWKQLLKDLKSDIKCSWQIVSRKNKKFIRIKFYGTDEKYLILSQKLAEYKEFHLKDIKSDFDTHINNEATQTESLIDNTAQEFDKINDNNYPVQFERDNCDSWLDCGYMNDIINPYEVY</sequence>
<keyword evidence="1" id="KW-0677">Repeat</keyword>
<feature type="repeat" description="TPR" evidence="3">
    <location>
        <begin position="22"/>
        <end position="55"/>
    </location>
</feature>
<evidence type="ECO:0000313" key="5">
    <source>
        <dbReference type="Proteomes" id="UP000662185"/>
    </source>
</evidence>
<evidence type="ECO:0000256" key="3">
    <source>
        <dbReference type="PROSITE-ProRule" id="PRU00339"/>
    </source>
</evidence>
<gene>
    <name evidence="4" type="ORF">H6G06_01165</name>
</gene>
<dbReference type="AlphaFoldDB" id="A0A926WCU8"/>
<dbReference type="PANTHER" id="PTHR44858:SF1">
    <property type="entry name" value="UDP-N-ACETYLGLUCOSAMINE--PEPTIDE N-ACETYLGLUCOSAMINYLTRANSFERASE SPINDLY-RELATED"/>
    <property type="match status" value="1"/>
</dbReference>
<dbReference type="PANTHER" id="PTHR44858">
    <property type="entry name" value="TETRATRICOPEPTIDE REPEAT PROTEIN 6"/>
    <property type="match status" value="1"/>
</dbReference>
<feature type="repeat" description="TPR" evidence="3">
    <location>
        <begin position="56"/>
        <end position="89"/>
    </location>
</feature>
<dbReference type="InterPro" id="IPR011990">
    <property type="entry name" value="TPR-like_helical_dom_sf"/>
</dbReference>
<dbReference type="Proteomes" id="UP000662185">
    <property type="component" value="Unassembled WGS sequence"/>
</dbReference>
<dbReference type="Pfam" id="PF13432">
    <property type="entry name" value="TPR_16"/>
    <property type="match status" value="1"/>
</dbReference>
<evidence type="ECO:0000256" key="1">
    <source>
        <dbReference type="ARBA" id="ARBA00022737"/>
    </source>
</evidence>
<evidence type="ECO:0000313" key="4">
    <source>
        <dbReference type="EMBL" id="MBD2292122.1"/>
    </source>
</evidence>
<evidence type="ECO:0000256" key="2">
    <source>
        <dbReference type="ARBA" id="ARBA00022803"/>
    </source>
</evidence>
<dbReference type="PROSITE" id="PS50005">
    <property type="entry name" value="TPR"/>
    <property type="match status" value="4"/>
</dbReference>
<comment type="caution">
    <text evidence="4">The sequence shown here is derived from an EMBL/GenBank/DDBJ whole genome shotgun (WGS) entry which is preliminary data.</text>
</comment>
<dbReference type="Pfam" id="PF13414">
    <property type="entry name" value="TPR_11"/>
    <property type="match status" value="1"/>
</dbReference>
<organism evidence="4 5">
    <name type="scientific">Anabaena sphaerica FACHB-251</name>
    <dbReference type="NCBI Taxonomy" id="2692883"/>
    <lineage>
        <taxon>Bacteria</taxon>
        <taxon>Bacillati</taxon>
        <taxon>Cyanobacteriota</taxon>
        <taxon>Cyanophyceae</taxon>
        <taxon>Nostocales</taxon>
        <taxon>Nostocaceae</taxon>
        <taxon>Anabaena</taxon>
    </lineage>
</organism>
<keyword evidence="2 3" id="KW-0802">TPR repeat</keyword>
<dbReference type="InterPro" id="IPR050498">
    <property type="entry name" value="Ycf3"/>
</dbReference>
<proteinExistence type="predicted"/>
<dbReference type="SUPFAM" id="SSF48452">
    <property type="entry name" value="TPR-like"/>
    <property type="match status" value="1"/>
</dbReference>
<protein>
    <submittedName>
        <fullName evidence="4">Tetratricopeptide repeat protein</fullName>
    </submittedName>
</protein>
<feature type="repeat" description="TPR" evidence="3">
    <location>
        <begin position="90"/>
        <end position="123"/>
    </location>
</feature>
<keyword evidence="5" id="KW-1185">Reference proteome</keyword>
<dbReference type="PROSITE" id="PS50293">
    <property type="entry name" value="TPR_REGION"/>
    <property type="match status" value="1"/>
</dbReference>
<dbReference type="EMBL" id="JACJQU010000001">
    <property type="protein sequence ID" value="MBD2292122.1"/>
    <property type="molecule type" value="Genomic_DNA"/>
</dbReference>
<name>A0A926WCU8_9NOST</name>
<dbReference type="SMART" id="SM00028">
    <property type="entry name" value="TPR"/>
    <property type="match status" value="4"/>
</dbReference>
<feature type="repeat" description="TPR" evidence="3">
    <location>
        <begin position="124"/>
        <end position="157"/>
    </location>
</feature>